<reference evidence="2 3" key="1">
    <citation type="submission" date="2019-02" db="EMBL/GenBank/DDBJ databases">
        <title>Deep-cultivation of Planctomycetes and their phenomic and genomic characterization uncovers novel biology.</title>
        <authorList>
            <person name="Wiegand S."/>
            <person name="Jogler M."/>
            <person name="Boedeker C."/>
            <person name="Pinto D."/>
            <person name="Vollmers J."/>
            <person name="Rivas-Marin E."/>
            <person name="Kohn T."/>
            <person name="Peeters S.H."/>
            <person name="Heuer A."/>
            <person name="Rast P."/>
            <person name="Oberbeckmann S."/>
            <person name="Bunk B."/>
            <person name="Jeske O."/>
            <person name="Meyerdierks A."/>
            <person name="Storesund J.E."/>
            <person name="Kallscheuer N."/>
            <person name="Luecker S."/>
            <person name="Lage O.M."/>
            <person name="Pohl T."/>
            <person name="Merkel B.J."/>
            <person name="Hornburger P."/>
            <person name="Mueller R.-W."/>
            <person name="Bruemmer F."/>
            <person name="Labrenz M."/>
            <person name="Spormann A.M."/>
            <person name="Op Den Camp H."/>
            <person name="Overmann J."/>
            <person name="Amann R."/>
            <person name="Jetten M.S.M."/>
            <person name="Mascher T."/>
            <person name="Medema M.H."/>
            <person name="Devos D.P."/>
            <person name="Kaster A.-K."/>
            <person name="Ovreas L."/>
            <person name="Rohde M."/>
            <person name="Galperin M.Y."/>
            <person name="Jogler C."/>
        </authorList>
    </citation>
    <scope>NUCLEOTIDE SEQUENCE [LARGE SCALE GENOMIC DNA]</scope>
    <source>
        <strain evidence="2 3">Enr8</strain>
    </source>
</reference>
<evidence type="ECO:0000313" key="2">
    <source>
        <dbReference type="EMBL" id="TWT34651.1"/>
    </source>
</evidence>
<keyword evidence="3" id="KW-1185">Reference proteome</keyword>
<evidence type="ECO:0000256" key="1">
    <source>
        <dbReference type="SAM" id="SignalP"/>
    </source>
</evidence>
<proteinExistence type="predicted"/>
<organism evidence="2 3">
    <name type="scientific">Blastopirellula retiformator</name>
    <dbReference type="NCBI Taxonomy" id="2527970"/>
    <lineage>
        <taxon>Bacteria</taxon>
        <taxon>Pseudomonadati</taxon>
        <taxon>Planctomycetota</taxon>
        <taxon>Planctomycetia</taxon>
        <taxon>Pirellulales</taxon>
        <taxon>Pirellulaceae</taxon>
        <taxon>Blastopirellula</taxon>
    </lineage>
</organism>
<dbReference type="AlphaFoldDB" id="A0A5C5V8P2"/>
<sequence length="78" mass="8796" precursor="true">MGILQWCRCISTTAVLAVVAKALLPSAAWTSRTWHETRFKRLRISNLGGNSASNRAIHCRCERIGCPRALKEKSQEER</sequence>
<gene>
    <name evidence="2" type="ORF">Enr8_20640</name>
</gene>
<name>A0A5C5V8P2_9BACT</name>
<feature type="chain" id="PRO_5023116874" description="Secreted protein" evidence="1">
    <location>
        <begin position="28"/>
        <end position="78"/>
    </location>
</feature>
<keyword evidence="1" id="KW-0732">Signal</keyword>
<feature type="signal peptide" evidence="1">
    <location>
        <begin position="1"/>
        <end position="27"/>
    </location>
</feature>
<accession>A0A5C5V8P2</accession>
<dbReference type="EMBL" id="SJPF01000002">
    <property type="protein sequence ID" value="TWT34651.1"/>
    <property type="molecule type" value="Genomic_DNA"/>
</dbReference>
<evidence type="ECO:0008006" key="4">
    <source>
        <dbReference type="Google" id="ProtNLM"/>
    </source>
</evidence>
<dbReference type="Proteomes" id="UP000318878">
    <property type="component" value="Unassembled WGS sequence"/>
</dbReference>
<protein>
    <recommendedName>
        <fullName evidence="4">Secreted protein</fullName>
    </recommendedName>
</protein>
<comment type="caution">
    <text evidence="2">The sequence shown here is derived from an EMBL/GenBank/DDBJ whole genome shotgun (WGS) entry which is preliminary data.</text>
</comment>
<evidence type="ECO:0000313" key="3">
    <source>
        <dbReference type="Proteomes" id="UP000318878"/>
    </source>
</evidence>